<dbReference type="Proteomes" id="UP000298061">
    <property type="component" value="Unassembled WGS sequence"/>
</dbReference>
<evidence type="ECO:0000259" key="2">
    <source>
        <dbReference type="PROSITE" id="PS51783"/>
    </source>
</evidence>
<comment type="caution">
    <text evidence="3">The sequence shown here is derived from an EMBL/GenBank/DDBJ whole genome shotgun (WGS) entry which is preliminary data.</text>
</comment>
<proteinExistence type="predicted"/>
<dbReference type="STRING" id="135208.A0A4Z0A417"/>
<organism evidence="3 4">
    <name type="scientific">Hericium alpestre</name>
    <dbReference type="NCBI Taxonomy" id="135208"/>
    <lineage>
        <taxon>Eukaryota</taxon>
        <taxon>Fungi</taxon>
        <taxon>Dikarya</taxon>
        <taxon>Basidiomycota</taxon>
        <taxon>Agaricomycotina</taxon>
        <taxon>Agaricomycetes</taxon>
        <taxon>Russulales</taxon>
        <taxon>Hericiaceae</taxon>
        <taxon>Hericium</taxon>
    </lineage>
</organism>
<dbReference type="PANTHER" id="PTHR46108:SF4">
    <property type="entry name" value="BLUE CHEESE"/>
    <property type="match status" value="1"/>
</dbReference>
<dbReference type="Pfam" id="PF15787">
    <property type="entry name" value="DUF4704"/>
    <property type="match status" value="1"/>
</dbReference>
<dbReference type="InterPro" id="IPR051944">
    <property type="entry name" value="BEACH_domain_protein"/>
</dbReference>
<gene>
    <name evidence="3" type="ORF">EWM64_g3392</name>
</gene>
<feature type="domain" description="BEACH-type PH" evidence="2">
    <location>
        <begin position="1173"/>
        <end position="1263"/>
    </location>
</feature>
<dbReference type="InterPro" id="IPR031570">
    <property type="entry name" value="NBEA/BDCP_DUF4704"/>
</dbReference>
<reference evidence="3 4" key="1">
    <citation type="submission" date="2019-02" db="EMBL/GenBank/DDBJ databases">
        <title>Genome sequencing of the rare red list fungi Hericium alpestre (H. flagellum).</title>
        <authorList>
            <person name="Buettner E."/>
            <person name="Kellner H."/>
        </authorList>
    </citation>
    <scope>NUCLEOTIDE SEQUENCE [LARGE SCALE GENOMIC DNA]</scope>
    <source>
        <strain evidence="3 4">DSM 108284</strain>
    </source>
</reference>
<dbReference type="SUPFAM" id="SSF48371">
    <property type="entry name" value="ARM repeat"/>
    <property type="match status" value="1"/>
</dbReference>
<dbReference type="InterPro" id="IPR056252">
    <property type="entry name" value="Alfy-like_Arm-like"/>
</dbReference>
<protein>
    <recommendedName>
        <fullName evidence="2">BEACH-type PH domain-containing protein</fullName>
    </recommendedName>
</protein>
<dbReference type="Pfam" id="PF23295">
    <property type="entry name" value="Arm_4"/>
    <property type="match status" value="1"/>
</dbReference>
<dbReference type="PANTHER" id="PTHR46108">
    <property type="entry name" value="BLUE CHEESE"/>
    <property type="match status" value="1"/>
</dbReference>
<name>A0A4Z0A417_9AGAM</name>
<dbReference type="OrthoDB" id="26681at2759"/>
<sequence>MLSALLTPLRARFDLSPRLQTSPLPVSDDEDDSDLAPENFARDVLIELMRNSVERLKTTEELRSKLEVLSEIHRIMLENACTKEVFCECDGFIVIISVLSSLHVKTESPIVEPEEQVSSDILEAARLIFVIASEAMHDHVSNSQYFQQHVGYESLSQALQPFVTDVRHFDQALGFLLSLALHDFSLSSLFSTLRGIAYDDLSEHVNQVESRLKLIAQPGALKILWNLLPDFPQDPMLHYVFYKLLERLAAVSHRNQVILCDLGLLGPLFDTFCNEKGDDSRTVRERKIMQKLLRRILDMGASTTQTRYIFQRSVKEDNSLDTDILEVIRAGIKARWPDHFSLERRATMSFTELNVKGLPTAGFTFMIWLRIEKRPAHGLYFDGVLADTAAWPYPRPEMTSKEGVYMIGDDSDEARMSWSVASAYVISKPLGELTPRFVQHLGPRYTGSFQSPVLAKFLTYEAATSLNIFLATLRPNDVTGLAKNVKKGIDIDESQIVFALNISTFGHVVDRPSEAQKVDNIVQGRKNDGDVLAVRSSCVDNAVWEIGGAAVPMRLIQLANTQHELSRTLGILTDSLRNSWQNSEDMERIRGYEILAVILRQKSELINMTSFETLFEFIGMNFSMPDHSTITNMVAYRVIALDFELWSHTREDIQRVHLEHFVTLIRSSRYKRFNVKQRLSKVGLMRRLLFVWQTPWYHGDNFSLLLDAMRAVTETLCSVDDTIKPIVSYLAANLHDVAQDASSPRSVISRIDSDNSREKAEQILDMFMSVLASSKECYDRPPGVVAAQVLRLIALCLKATPSFSRKFELVSGWTILKTVLPYAWDRNVHVAAFALLQGEADTTRSDDAPVVVCPSIVPAILASLNRALRSVGHGLSVLHELDQNGDAGESESVAEALLEALVNLQSSSPTFREVFRSQLTTQVFLEAFKAYVDALSSAPEITSRTINLMDKLMHFGLTLALDNAVNGSQKRDILNILQTADLVVNRDSSSTSTIDPALVADRRSVRNIIVGARLSMQVSERTVQKSIARIHEWRKVIIVSERKRLRKNVLDLRENYRQASRLQDWLTPLTSERGLWETPGLKRLWKLDKTEGPYRARKRMESDGEQVASFKVGPSDGLRNIEEPILDDQSLFHVEVPPWEQSYEIAATDAEDNRQLAEDVIEDKHRRVRHELEPGDVIEAISTVARVTGVDSSPGLLIFGRTHLYMMDGLVENEDGEVIDAQDAPRMLLVVPGSILELDGKQGAQRWPYDQSVISSANVFTQP</sequence>
<dbReference type="AlphaFoldDB" id="A0A4Z0A417"/>
<dbReference type="EMBL" id="SFCI01000313">
    <property type="protein sequence ID" value="TFY80619.1"/>
    <property type="molecule type" value="Genomic_DNA"/>
</dbReference>
<keyword evidence="1" id="KW-0853">WD repeat</keyword>
<evidence type="ECO:0000256" key="1">
    <source>
        <dbReference type="ARBA" id="ARBA00022574"/>
    </source>
</evidence>
<dbReference type="InterPro" id="IPR016024">
    <property type="entry name" value="ARM-type_fold"/>
</dbReference>
<dbReference type="PROSITE" id="PS51783">
    <property type="entry name" value="PH_BEACH"/>
    <property type="match status" value="1"/>
</dbReference>
<dbReference type="InterPro" id="IPR023362">
    <property type="entry name" value="PH-BEACH_dom"/>
</dbReference>
<accession>A0A4Z0A417</accession>
<evidence type="ECO:0000313" key="3">
    <source>
        <dbReference type="EMBL" id="TFY80619.1"/>
    </source>
</evidence>
<evidence type="ECO:0000313" key="4">
    <source>
        <dbReference type="Proteomes" id="UP000298061"/>
    </source>
</evidence>
<keyword evidence="4" id="KW-1185">Reference proteome</keyword>